<dbReference type="Pfam" id="PF12787">
    <property type="entry name" value="EcsC"/>
    <property type="match status" value="1"/>
</dbReference>
<dbReference type="PANTHER" id="PTHR41260:SF1">
    <property type="entry name" value="PROTEIN ECSC"/>
    <property type="match status" value="1"/>
</dbReference>
<evidence type="ECO:0000313" key="2">
    <source>
        <dbReference type="Proteomes" id="UP000198926"/>
    </source>
</evidence>
<keyword evidence="2" id="KW-1185">Reference proteome</keyword>
<evidence type="ECO:0000313" key="1">
    <source>
        <dbReference type="EMBL" id="SFS22034.1"/>
    </source>
</evidence>
<sequence>MAVGPGSLALSRLTEIDEWAGRSHLMKMADDITIPPHTEDQSVTDLSETAKAEIAALVRRQRAASGVLMRAINFVGGQVEDTLRLLPSSARKEIDAMARAALQQSYDVAAKTRGGLGQNIASDRAHKLLGTVSGAFGGIGGLPTAIAEIPVATTLIFRAVHHVAISYGEPADAEETRANCLAVFGAGGPGQDDDGVDTAFVSARLGITGAAVHGLIGKVAPRFAAVLSQKLASQAVPILGAAAGAGTNYAFVDYYVEMAHVHFGLRRLARTYGQEAVTEHFHKVLAEGQPPQT</sequence>
<dbReference type="PANTHER" id="PTHR41260">
    <property type="entry name" value="PROTEIN ECSC"/>
    <property type="match status" value="1"/>
</dbReference>
<dbReference type="InterPro" id="IPR024787">
    <property type="entry name" value="EcsC"/>
</dbReference>
<reference evidence="1 2" key="1">
    <citation type="submission" date="2016-10" db="EMBL/GenBank/DDBJ databases">
        <authorList>
            <person name="de Groot N.N."/>
        </authorList>
    </citation>
    <scope>NUCLEOTIDE SEQUENCE [LARGE SCALE GENOMIC DNA]</scope>
    <source>
        <strain evidence="1 2">DSM 29433</strain>
    </source>
</reference>
<dbReference type="AlphaFoldDB" id="A0A1I6N296"/>
<organism evidence="1 2">
    <name type="scientific">Yoonia litorea</name>
    <dbReference type="NCBI Taxonomy" id="1123755"/>
    <lineage>
        <taxon>Bacteria</taxon>
        <taxon>Pseudomonadati</taxon>
        <taxon>Pseudomonadota</taxon>
        <taxon>Alphaproteobacteria</taxon>
        <taxon>Rhodobacterales</taxon>
        <taxon>Paracoccaceae</taxon>
        <taxon>Yoonia</taxon>
    </lineage>
</organism>
<protein>
    <submittedName>
        <fullName evidence="1">EcsC protein family protein</fullName>
    </submittedName>
</protein>
<dbReference type="STRING" id="1123755.SAMN05444714_3093"/>
<gene>
    <name evidence="1" type="ORF">SAMN05444714_3093</name>
</gene>
<proteinExistence type="predicted"/>
<accession>A0A1I6N296</accession>
<dbReference type="EMBL" id="FOZM01000003">
    <property type="protein sequence ID" value="SFS22034.1"/>
    <property type="molecule type" value="Genomic_DNA"/>
</dbReference>
<dbReference type="Proteomes" id="UP000198926">
    <property type="component" value="Unassembled WGS sequence"/>
</dbReference>
<name>A0A1I6N296_9RHOB</name>